<feature type="region of interest" description="Disordered" evidence="1">
    <location>
        <begin position="77"/>
        <end position="106"/>
    </location>
</feature>
<dbReference type="Pfam" id="PF07197">
    <property type="entry name" value="DUF1409"/>
    <property type="match status" value="1"/>
</dbReference>
<proteinExistence type="predicted"/>
<evidence type="ECO:0000259" key="2">
    <source>
        <dbReference type="Pfam" id="PF07197"/>
    </source>
</evidence>
<reference evidence="4" key="2">
    <citation type="submission" date="2013-12" db="EMBL/GenBank/DDBJ databases">
        <authorList>
            <person name="Yu Y."/>
            <person name="Lee S."/>
            <person name="de Baynast K."/>
            <person name="Wissotski M."/>
            <person name="Liu L."/>
            <person name="Talag J."/>
            <person name="Goicoechea J."/>
            <person name="Angelova A."/>
            <person name="Jetty R."/>
            <person name="Kudrna D."/>
            <person name="Golser W."/>
            <person name="Rivera L."/>
            <person name="Zhang J."/>
            <person name="Wing R."/>
        </authorList>
    </citation>
    <scope>NUCLEOTIDE SEQUENCE</scope>
</reference>
<dbReference type="EnsemblPlants" id="LPERR11G09170.1">
    <property type="protein sequence ID" value="LPERR11G09170.1"/>
    <property type="gene ID" value="LPERR11G09170"/>
</dbReference>
<dbReference type="AlphaFoldDB" id="A0A0D9XRH4"/>
<accession>A0A0D9XRH4</accession>
<dbReference type="Proteomes" id="UP000032180">
    <property type="component" value="Chromosome 11"/>
</dbReference>
<organism evidence="3 4">
    <name type="scientific">Leersia perrieri</name>
    <dbReference type="NCBI Taxonomy" id="77586"/>
    <lineage>
        <taxon>Eukaryota</taxon>
        <taxon>Viridiplantae</taxon>
        <taxon>Streptophyta</taxon>
        <taxon>Embryophyta</taxon>
        <taxon>Tracheophyta</taxon>
        <taxon>Spermatophyta</taxon>
        <taxon>Magnoliopsida</taxon>
        <taxon>Liliopsida</taxon>
        <taxon>Poales</taxon>
        <taxon>Poaceae</taxon>
        <taxon>BOP clade</taxon>
        <taxon>Oryzoideae</taxon>
        <taxon>Oryzeae</taxon>
        <taxon>Oryzinae</taxon>
        <taxon>Leersia</taxon>
    </lineage>
</organism>
<reference evidence="3" key="3">
    <citation type="submission" date="2015-04" db="UniProtKB">
        <authorList>
            <consortium name="EnsemblPlants"/>
        </authorList>
    </citation>
    <scope>IDENTIFICATION</scope>
</reference>
<protein>
    <recommendedName>
        <fullName evidence="2">DUF1409 domain-containing protein</fullName>
    </recommendedName>
</protein>
<dbReference type="HOGENOM" id="CLU_1512730_0_0_1"/>
<name>A0A0D9XRH4_9ORYZ</name>
<evidence type="ECO:0000256" key="1">
    <source>
        <dbReference type="SAM" id="MobiDB-lite"/>
    </source>
</evidence>
<evidence type="ECO:0000313" key="3">
    <source>
        <dbReference type="EnsemblPlants" id="LPERR11G09170.1"/>
    </source>
</evidence>
<dbReference type="Gramene" id="LPERR11G09170.1">
    <property type="protein sequence ID" value="LPERR11G09170.1"/>
    <property type="gene ID" value="LPERR11G09170"/>
</dbReference>
<dbReference type="InterPro" id="IPR010811">
    <property type="entry name" value="DUF1409"/>
</dbReference>
<keyword evidence="4" id="KW-1185">Reference proteome</keyword>
<feature type="domain" description="DUF1409" evidence="2">
    <location>
        <begin position="149"/>
        <end position="175"/>
    </location>
</feature>
<evidence type="ECO:0000313" key="4">
    <source>
        <dbReference type="Proteomes" id="UP000032180"/>
    </source>
</evidence>
<reference evidence="3 4" key="1">
    <citation type="submission" date="2012-08" db="EMBL/GenBank/DDBJ databases">
        <title>Oryza genome evolution.</title>
        <authorList>
            <person name="Wing R.A."/>
        </authorList>
    </citation>
    <scope>NUCLEOTIDE SEQUENCE</scope>
</reference>
<sequence>MTKKSITPHADALPLAKHFACSQAMLQVRNMHRNGFNSSTSARTTTTKFAAPTAKSYMAGLPRMPIKKMATKRKAVASAPILTSKAEKKKKPTRSPTRSSHTLVIESPHRENIFGFDISKFVPDDDEINSQPPSSSEELKNKLKEIANRLEASIDSLVADNGPIRARISEIQDHLASN</sequence>